<proteinExistence type="predicted"/>
<organism evidence="2 3">
    <name type="scientific">Helianthus annuus</name>
    <name type="common">Common sunflower</name>
    <dbReference type="NCBI Taxonomy" id="4232"/>
    <lineage>
        <taxon>Eukaryota</taxon>
        <taxon>Viridiplantae</taxon>
        <taxon>Streptophyta</taxon>
        <taxon>Embryophyta</taxon>
        <taxon>Tracheophyta</taxon>
        <taxon>Spermatophyta</taxon>
        <taxon>Magnoliopsida</taxon>
        <taxon>eudicotyledons</taxon>
        <taxon>Gunneridae</taxon>
        <taxon>Pentapetalae</taxon>
        <taxon>asterids</taxon>
        <taxon>campanulids</taxon>
        <taxon>Asterales</taxon>
        <taxon>Asteraceae</taxon>
        <taxon>Asteroideae</taxon>
        <taxon>Heliantheae alliance</taxon>
        <taxon>Heliantheae</taxon>
        <taxon>Helianthus</taxon>
    </lineage>
</organism>
<dbReference type="EMBL" id="CM007904">
    <property type="protein sequence ID" value="OTF94901.1"/>
    <property type="molecule type" value="Genomic_DNA"/>
</dbReference>
<evidence type="ECO:0000313" key="2">
    <source>
        <dbReference type="EMBL" id="OTF94901.1"/>
    </source>
</evidence>
<protein>
    <submittedName>
        <fullName evidence="2">Uncharacterized protein</fullName>
    </submittedName>
</protein>
<dbReference type="InParanoid" id="A0A251S8J2"/>
<dbReference type="EMBL" id="MNCJ02000330">
    <property type="protein sequence ID" value="KAF5764078.1"/>
    <property type="molecule type" value="Genomic_DNA"/>
</dbReference>
<dbReference type="AlphaFoldDB" id="A0A251S8J2"/>
<dbReference type="Proteomes" id="UP000215914">
    <property type="component" value="Chromosome 15"/>
</dbReference>
<dbReference type="OMA" id="ESMEIMM"/>
<reference evidence="1 3" key="1">
    <citation type="journal article" date="2017" name="Nature">
        <title>The sunflower genome provides insights into oil metabolism, flowering and Asterid evolution.</title>
        <authorList>
            <person name="Badouin H."/>
            <person name="Gouzy J."/>
            <person name="Grassa C.J."/>
            <person name="Murat F."/>
            <person name="Staton S.E."/>
            <person name="Cottret L."/>
            <person name="Lelandais-Briere C."/>
            <person name="Owens G.L."/>
            <person name="Carrere S."/>
            <person name="Mayjonade B."/>
            <person name="Legrand L."/>
            <person name="Gill N."/>
            <person name="Kane N.C."/>
            <person name="Bowers J.E."/>
            <person name="Hubner S."/>
            <person name="Bellec A."/>
            <person name="Berard A."/>
            <person name="Berges H."/>
            <person name="Blanchet N."/>
            <person name="Boniface M.C."/>
            <person name="Brunel D."/>
            <person name="Catrice O."/>
            <person name="Chaidir N."/>
            <person name="Claudel C."/>
            <person name="Donnadieu C."/>
            <person name="Faraut T."/>
            <person name="Fievet G."/>
            <person name="Helmstetter N."/>
            <person name="King M."/>
            <person name="Knapp S.J."/>
            <person name="Lai Z."/>
            <person name="Le Paslier M.C."/>
            <person name="Lippi Y."/>
            <person name="Lorenzon L."/>
            <person name="Mandel J.R."/>
            <person name="Marage G."/>
            <person name="Marchand G."/>
            <person name="Marquand E."/>
            <person name="Bret-Mestries E."/>
            <person name="Morien E."/>
            <person name="Nambeesan S."/>
            <person name="Nguyen T."/>
            <person name="Pegot-Espagnet P."/>
            <person name="Pouilly N."/>
            <person name="Raftis F."/>
            <person name="Sallet E."/>
            <person name="Schiex T."/>
            <person name="Thomas J."/>
            <person name="Vandecasteele C."/>
            <person name="Vares D."/>
            <person name="Vear F."/>
            <person name="Vautrin S."/>
            <person name="Crespi M."/>
            <person name="Mangin B."/>
            <person name="Burke J.M."/>
            <person name="Salse J."/>
            <person name="Munos S."/>
            <person name="Vincourt P."/>
            <person name="Rieseberg L.H."/>
            <person name="Langlade N.B."/>
        </authorList>
    </citation>
    <scope>NUCLEOTIDE SEQUENCE [LARGE SCALE GENOMIC DNA]</scope>
    <source>
        <strain evidence="3">cv. SF193</strain>
        <tissue evidence="1">Leaves</tissue>
    </source>
</reference>
<keyword evidence="3" id="KW-1185">Reference proteome</keyword>
<evidence type="ECO:0000313" key="1">
    <source>
        <dbReference type="EMBL" id="KAF5764078.1"/>
    </source>
</evidence>
<dbReference type="OrthoDB" id="1649273at2759"/>
<accession>A0A251S8J2</accession>
<reference evidence="1" key="3">
    <citation type="submission" date="2020-06" db="EMBL/GenBank/DDBJ databases">
        <title>Helianthus annuus Genome sequencing and assembly Release 2.</title>
        <authorList>
            <person name="Gouzy J."/>
            <person name="Langlade N."/>
            <person name="Munos S."/>
        </authorList>
    </citation>
    <scope>NUCLEOTIDE SEQUENCE</scope>
    <source>
        <tissue evidence="1">Leaves</tissue>
    </source>
</reference>
<dbReference type="FunCoup" id="A0A251S8J2">
    <property type="interactions" value="262"/>
</dbReference>
<evidence type="ECO:0000313" key="3">
    <source>
        <dbReference type="Proteomes" id="UP000215914"/>
    </source>
</evidence>
<name>A0A251S8J2_HELAN</name>
<sequence>MKHTLMELFTIPEELAAFKHDKEEEPEKSKKLVNVPTLASIESLTFPLVQEVVVLADHRCKMSQDRVADIVSRLNGDMESMEIMMMEKKTTLTFICKHSKATKTIGKKLEVITVYKSTINKISNAKRFLRSSFA</sequence>
<gene>
    <name evidence="2" type="ORF">HannXRQ_Chr15g0477181</name>
    <name evidence="1" type="ORF">HanXRQr2_Chr15g0687821</name>
</gene>
<dbReference type="Gramene" id="mRNA:HanXRQr2_Chr15g0687821">
    <property type="protein sequence ID" value="mRNA:HanXRQr2_Chr15g0687821"/>
    <property type="gene ID" value="HanXRQr2_Chr15g0687821"/>
</dbReference>
<reference evidence="2" key="2">
    <citation type="submission" date="2017-02" db="EMBL/GenBank/DDBJ databases">
        <title>Sunflower complete genome.</title>
        <authorList>
            <person name="Langlade N."/>
            <person name="Munos S."/>
        </authorList>
    </citation>
    <scope>NUCLEOTIDE SEQUENCE [LARGE SCALE GENOMIC DNA]</scope>
    <source>
        <tissue evidence="2">Leaves</tissue>
    </source>
</reference>